<dbReference type="HOGENOM" id="CLU_2620432_0_0_11"/>
<feature type="transmembrane region" description="Helical" evidence="1">
    <location>
        <begin position="67"/>
        <end position="85"/>
    </location>
</feature>
<protein>
    <submittedName>
        <fullName evidence="2">Uncharacterized protein</fullName>
    </submittedName>
</protein>
<evidence type="ECO:0000256" key="1">
    <source>
        <dbReference type="SAM" id="Phobius"/>
    </source>
</evidence>
<evidence type="ECO:0000313" key="2">
    <source>
        <dbReference type="EMBL" id="KFG71427.1"/>
    </source>
</evidence>
<evidence type="ECO:0000313" key="3">
    <source>
        <dbReference type="Proteomes" id="UP000029095"/>
    </source>
</evidence>
<keyword evidence="1" id="KW-1133">Transmembrane helix</keyword>
<keyword evidence="1" id="KW-0472">Membrane</keyword>
<name>A0A086MRA9_9ACTN</name>
<gene>
    <name evidence="2" type="ORF">FM21_34680</name>
</gene>
<accession>A0A086MRA9</accession>
<proteinExistence type="predicted"/>
<dbReference type="AlphaFoldDB" id="A0A086MRA9"/>
<dbReference type="STRING" id="1915400.FM21_34680"/>
<dbReference type="RefSeq" id="WP_043385873.1">
    <property type="nucleotide sequence ID" value="NZ_KN039950.1"/>
</dbReference>
<organism evidence="2 3">
    <name type="scientific">Streptomyces mutabilis</name>
    <dbReference type="NCBI Taxonomy" id="67332"/>
    <lineage>
        <taxon>Bacteria</taxon>
        <taxon>Bacillati</taxon>
        <taxon>Actinomycetota</taxon>
        <taxon>Actinomycetes</taxon>
        <taxon>Kitasatosporales</taxon>
        <taxon>Streptomycetaceae</taxon>
        <taxon>Streptomyces</taxon>
    </lineage>
</organism>
<dbReference type="EMBL" id="JNFQ01000007">
    <property type="protein sequence ID" value="KFG71427.1"/>
    <property type="molecule type" value="Genomic_DNA"/>
</dbReference>
<comment type="caution">
    <text evidence="2">The sequence shown here is derived from an EMBL/GenBank/DDBJ whole genome shotgun (WGS) entry which is preliminary data.</text>
</comment>
<keyword evidence="3" id="KW-1185">Reference proteome</keyword>
<sequence>MAFTYNCKRCGTVSRPYFFHAGAEGHGARHRRRRHGDDYPVGEHIRRIAWVNPVTRAAGWRPSRGDAVAAAVAGLLVLWSVWHAFTN</sequence>
<keyword evidence="1" id="KW-0812">Transmembrane</keyword>
<dbReference type="Proteomes" id="UP000029095">
    <property type="component" value="Unassembled WGS sequence"/>
</dbReference>
<reference evidence="2 3" key="1">
    <citation type="submission" date="2014-05" db="EMBL/GenBank/DDBJ databases">
        <title>Complete genome sequence of the Streptomyces mutabilis TRM45540.</title>
        <authorList>
            <person name="Luo X."/>
            <person name="Zhang L."/>
        </authorList>
    </citation>
    <scope>NUCLEOTIDE SEQUENCE [LARGE SCALE GENOMIC DNA]</scope>
    <source>
        <strain evidence="2 3">TRM45540</strain>
    </source>
</reference>